<comment type="caution">
    <text evidence="2">The sequence shown here is derived from an EMBL/GenBank/DDBJ whole genome shotgun (WGS) entry which is preliminary data.</text>
</comment>
<dbReference type="STRING" id="3983.A0A2C9VJZ8"/>
<keyword evidence="1" id="KW-0812">Transmembrane</keyword>
<organism evidence="2 3">
    <name type="scientific">Manihot esculenta</name>
    <name type="common">Cassava</name>
    <name type="synonym">Jatropha manihot</name>
    <dbReference type="NCBI Taxonomy" id="3983"/>
    <lineage>
        <taxon>Eukaryota</taxon>
        <taxon>Viridiplantae</taxon>
        <taxon>Streptophyta</taxon>
        <taxon>Embryophyta</taxon>
        <taxon>Tracheophyta</taxon>
        <taxon>Spermatophyta</taxon>
        <taxon>Magnoliopsida</taxon>
        <taxon>eudicotyledons</taxon>
        <taxon>Gunneridae</taxon>
        <taxon>Pentapetalae</taxon>
        <taxon>rosids</taxon>
        <taxon>fabids</taxon>
        <taxon>Malpighiales</taxon>
        <taxon>Euphorbiaceae</taxon>
        <taxon>Crotonoideae</taxon>
        <taxon>Manihoteae</taxon>
        <taxon>Manihot</taxon>
    </lineage>
</organism>
<feature type="transmembrane region" description="Helical" evidence="1">
    <location>
        <begin position="160"/>
        <end position="178"/>
    </location>
</feature>
<dbReference type="Gene3D" id="6.10.140.890">
    <property type="match status" value="1"/>
</dbReference>
<keyword evidence="1" id="KW-1133">Transmembrane helix</keyword>
<feature type="transmembrane region" description="Helical" evidence="1">
    <location>
        <begin position="76"/>
        <end position="96"/>
    </location>
</feature>
<keyword evidence="1" id="KW-0472">Membrane</keyword>
<gene>
    <name evidence="2" type="ORF">MANES_07G014200v8</name>
</gene>
<dbReference type="GO" id="GO:0007165">
    <property type="term" value="P:signal transduction"/>
    <property type="evidence" value="ECO:0000318"/>
    <property type="project" value="GO_Central"/>
</dbReference>
<dbReference type="PANTHER" id="PTHR48473">
    <property type="entry name" value="TIR DOMAIN-CONTAINING PROTEIN"/>
    <property type="match status" value="1"/>
</dbReference>
<evidence type="ECO:0000313" key="3">
    <source>
        <dbReference type="Proteomes" id="UP000091857"/>
    </source>
</evidence>
<dbReference type="GO" id="GO:0005634">
    <property type="term" value="C:nucleus"/>
    <property type="evidence" value="ECO:0000318"/>
    <property type="project" value="GO_Central"/>
</dbReference>
<dbReference type="Proteomes" id="UP000091857">
    <property type="component" value="Chromosome 7"/>
</dbReference>
<reference evidence="3" key="1">
    <citation type="journal article" date="2016" name="Nat. Biotechnol.">
        <title>Sequencing wild and cultivated cassava and related species reveals extensive interspecific hybridization and genetic diversity.</title>
        <authorList>
            <person name="Bredeson J.V."/>
            <person name="Lyons J.B."/>
            <person name="Prochnik S.E."/>
            <person name="Wu G.A."/>
            <person name="Ha C.M."/>
            <person name="Edsinger-Gonzales E."/>
            <person name="Grimwood J."/>
            <person name="Schmutz J."/>
            <person name="Rabbi I.Y."/>
            <person name="Egesi C."/>
            <person name="Nauluvula P."/>
            <person name="Lebot V."/>
            <person name="Ndunguru J."/>
            <person name="Mkamilo G."/>
            <person name="Bart R.S."/>
            <person name="Setter T.L."/>
            <person name="Gleadow R.M."/>
            <person name="Kulakow P."/>
            <person name="Ferguson M.E."/>
            <person name="Rounsley S."/>
            <person name="Rokhsar D.S."/>
        </authorList>
    </citation>
    <scope>NUCLEOTIDE SEQUENCE [LARGE SCALE GENOMIC DNA]</scope>
    <source>
        <strain evidence="3">cv. AM560-2</strain>
    </source>
</reference>
<keyword evidence="3" id="KW-1185">Reference proteome</keyword>
<accession>A0A2C9VJZ8</accession>
<dbReference type="AlphaFoldDB" id="A0A2C9VJZ8"/>
<protein>
    <submittedName>
        <fullName evidence="2">Uncharacterized protein</fullName>
    </submittedName>
</protein>
<dbReference type="PANTHER" id="PTHR48473:SF1">
    <property type="entry name" value="TIR DOMAIN-CONTAINING PROTEIN"/>
    <property type="match status" value="1"/>
</dbReference>
<feature type="transmembrane region" description="Helical" evidence="1">
    <location>
        <begin position="126"/>
        <end position="148"/>
    </location>
</feature>
<dbReference type="EMBL" id="CM004393">
    <property type="protein sequence ID" value="OAY44894.1"/>
    <property type="molecule type" value="Genomic_DNA"/>
</dbReference>
<proteinExistence type="predicted"/>
<evidence type="ECO:0000313" key="2">
    <source>
        <dbReference type="EMBL" id="OAY44894.1"/>
    </source>
</evidence>
<name>A0A2C9VJZ8_MANES</name>
<evidence type="ECO:0000256" key="1">
    <source>
        <dbReference type="SAM" id="Phobius"/>
    </source>
</evidence>
<dbReference type="Gramene" id="Manes.07G014200.3.v8.1">
    <property type="protein sequence ID" value="Manes.07G014200.3.v8.1.CDS.1"/>
    <property type="gene ID" value="Manes.07G014200.v8.1"/>
</dbReference>
<sequence length="265" mass="30798">MSKTQSYGSLILVTRQLLKEQIQPYTEETRETEKMSTTLSDHQDTNLERILLITNLVVELPSAVLDQLSSVHKPRYALISMIMSLIIMLISVLDFVRMGRRQRVKWMKRDKIIPWFYSQGPSFKPLGTFADVVGLVCSIFQCVSAAVAYEFLSHKSDNPIKISVWPLIFAFGVLLTRFPRNHRSEIHRENPAQRNLRELQDSETSLYYGDKKKDGKYSEKIKKAKRKKREELARLKELHTIKGQVESVAELRELEIDSDEQYYSV</sequence>